<dbReference type="SUPFAM" id="SSF81383">
    <property type="entry name" value="F-box domain"/>
    <property type="match status" value="1"/>
</dbReference>
<dbReference type="Gene3D" id="3.80.10.10">
    <property type="entry name" value="Ribonuclease Inhibitor"/>
    <property type="match status" value="2"/>
</dbReference>
<accession>A0A165A847</accession>
<dbReference type="InterPro" id="IPR032675">
    <property type="entry name" value="LRR_dom_sf"/>
</dbReference>
<dbReference type="Pfam" id="PF12937">
    <property type="entry name" value="F-box-like"/>
    <property type="match status" value="1"/>
</dbReference>
<organism evidence="2 3">
    <name type="scientific">Sistotremastrum niveocremeum HHB9708</name>
    <dbReference type="NCBI Taxonomy" id="1314777"/>
    <lineage>
        <taxon>Eukaryota</taxon>
        <taxon>Fungi</taxon>
        <taxon>Dikarya</taxon>
        <taxon>Basidiomycota</taxon>
        <taxon>Agaricomycotina</taxon>
        <taxon>Agaricomycetes</taxon>
        <taxon>Sistotremastrales</taxon>
        <taxon>Sistotremastraceae</taxon>
        <taxon>Sertulicium</taxon>
        <taxon>Sertulicium niveocremeum</taxon>
    </lineage>
</organism>
<dbReference type="EMBL" id="KV419395">
    <property type="protein sequence ID" value="KZS98605.1"/>
    <property type="molecule type" value="Genomic_DNA"/>
</dbReference>
<proteinExistence type="predicted"/>
<protein>
    <recommendedName>
        <fullName evidence="1">F-box domain-containing protein</fullName>
    </recommendedName>
</protein>
<gene>
    <name evidence="2" type="ORF">SISNIDRAFT_481323</name>
</gene>
<dbReference type="PROSITE" id="PS50181">
    <property type="entry name" value="FBOX"/>
    <property type="match status" value="1"/>
</dbReference>
<dbReference type="STRING" id="1314777.A0A165A847"/>
<keyword evidence="3" id="KW-1185">Reference proteome</keyword>
<dbReference type="AlphaFoldDB" id="A0A165A847"/>
<dbReference type="InterPro" id="IPR001810">
    <property type="entry name" value="F-box_dom"/>
</dbReference>
<sequence length="320" mass="36121">MFAKCPPDVLLAVFDGLDARSLVNASLVCSSWTAMAQRVLVRQVSVTSPKAHELITRLAPSEFVRSLQIEYASPLPRILHSLPRFSNLRHLDISFPGFSSIDDPALLTLAPPMIESLRTANRAPVVVAFISAWPTLRFLDATLRSAYSDTLPPPAKNAFYEIRWRVNPFADNDMSDFFWAANNSTHSLRILDLTKLPSVDHFDHFMQSHPHLHSLRLLLLPTEYIPSLSHLSSLLEFVVVEQLTPLLFHHLSPTIQHLSFCAPFPDNFIHSLSAYPDLRQLTIHEVESIPNDIITYCKLRNIVIYTHPAQPPISPTTVRL</sequence>
<dbReference type="InterPro" id="IPR036047">
    <property type="entry name" value="F-box-like_dom_sf"/>
</dbReference>
<evidence type="ECO:0000313" key="2">
    <source>
        <dbReference type="EMBL" id="KZS98605.1"/>
    </source>
</evidence>
<evidence type="ECO:0000259" key="1">
    <source>
        <dbReference type="PROSITE" id="PS50181"/>
    </source>
</evidence>
<dbReference type="SUPFAM" id="SSF52047">
    <property type="entry name" value="RNI-like"/>
    <property type="match status" value="1"/>
</dbReference>
<evidence type="ECO:0000313" key="3">
    <source>
        <dbReference type="Proteomes" id="UP000076722"/>
    </source>
</evidence>
<feature type="domain" description="F-box" evidence="1">
    <location>
        <begin position="1"/>
        <end position="44"/>
    </location>
</feature>
<name>A0A165A847_9AGAM</name>
<dbReference type="OrthoDB" id="270763at2759"/>
<reference evidence="2 3" key="1">
    <citation type="journal article" date="2016" name="Mol. Biol. Evol.">
        <title>Comparative Genomics of Early-Diverging Mushroom-Forming Fungi Provides Insights into the Origins of Lignocellulose Decay Capabilities.</title>
        <authorList>
            <person name="Nagy L.G."/>
            <person name="Riley R."/>
            <person name="Tritt A."/>
            <person name="Adam C."/>
            <person name="Daum C."/>
            <person name="Floudas D."/>
            <person name="Sun H."/>
            <person name="Yadav J.S."/>
            <person name="Pangilinan J."/>
            <person name="Larsson K.H."/>
            <person name="Matsuura K."/>
            <person name="Barry K."/>
            <person name="Labutti K."/>
            <person name="Kuo R."/>
            <person name="Ohm R.A."/>
            <person name="Bhattacharya S.S."/>
            <person name="Shirouzu T."/>
            <person name="Yoshinaga Y."/>
            <person name="Martin F.M."/>
            <person name="Grigoriev I.V."/>
            <person name="Hibbett D.S."/>
        </authorList>
    </citation>
    <scope>NUCLEOTIDE SEQUENCE [LARGE SCALE GENOMIC DNA]</scope>
    <source>
        <strain evidence="2 3">HHB9708</strain>
    </source>
</reference>
<dbReference type="Proteomes" id="UP000076722">
    <property type="component" value="Unassembled WGS sequence"/>
</dbReference>